<evidence type="ECO:0000313" key="10">
    <source>
        <dbReference type="EMBL" id="KAF5350658.1"/>
    </source>
</evidence>
<dbReference type="GO" id="GO:0005789">
    <property type="term" value="C:endoplasmic reticulum membrane"/>
    <property type="evidence" value="ECO:0007669"/>
    <property type="project" value="UniProtKB-SubCell"/>
</dbReference>
<feature type="transmembrane region" description="Helical" evidence="8">
    <location>
        <begin position="211"/>
        <end position="228"/>
    </location>
</feature>
<dbReference type="Pfam" id="PF06423">
    <property type="entry name" value="GWT1"/>
    <property type="match status" value="1"/>
</dbReference>
<protein>
    <recommendedName>
        <fullName evidence="8">GPI-anchored wall transfer protein</fullName>
        <ecNumber evidence="8">2.3.-.-</ecNumber>
    </recommendedName>
</protein>
<reference evidence="10 11" key="1">
    <citation type="journal article" date="2020" name="ISME J.">
        <title>Uncovering the hidden diversity of litter-decomposition mechanisms in mushroom-forming fungi.</title>
        <authorList>
            <person name="Floudas D."/>
            <person name="Bentzer J."/>
            <person name="Ahren D."/>
            <person name="Johansson T."/>
            <person name="Persson P."/>
            <person name="Tunlid A."/>
        </authorList>
    </citation>
    <scope>NUCLEOTIDE SEQUENCE [LARGE SCALE GENOMIC DNA]</scope>
    <source>
        <strain evidence="10 11">CBS 146.42</strain>
    </source>
</reference>
<dbReference type="AlphaFoldDB" id="A0A8H5CZZ9"/>
<keyword evidence="8" id="KW-0808">Transferase</keyword>
<feature type="transmembrane region" description="Helical" evidence="8">
    <location>
        <begin position="377"/>
        <end position="397"/>
    </location>
</feature>
<keyword evidence="8" id="KW-0012">Acyltransferase</keyword>
<name>A0A8H5CZZ9_9AGAR</name>
<feature type="region of interest" description="Disordered" evidence="9">
    <location>
        <begin position="101"/>
        <end position="121"/>
    </location>
</feature>
<dbReference type="EC" id="2.3.-.-" evidence="8"/>
<comment type="pathway">
    <text evidence="2 8">Glycolipid biosynthesis; glycosylphosphatidylinositol-anchor biosynthesis.</text>
</comment>
<dbReference type="UniPathway" id="UPA00196"/>
<organism evidence="10 11">
    <name type="scientific">Leucocoprinus leucothites</name>
    <dbReference type="NCBI Taxonomy" id="201217"/>
    <lineage>
        <taxon>Eukaryota</taxon>
        <taxon>Fungi</taxon>
        <taxon>Dikarya</taxon>
        <taxon>Basidiomycota</taxon>
        <taxon>Agaricomycotina</taxon>
        <taxon>Agaricomycetes</taxon>
        <taxon>Agaricomycetidae</taxon>
        <taxon>Agaricales</taxon>
        <taxon>Agaricineae</taxon>
        <taxon>Agaricaceae</taxon>
        <taxon>Leucocoprinus</taxon>
    </lineage>
</organism>
<feature type="transmembrane region" description="Helical" evidence="8">
    <location>
        <begin position="508"/>
        <end position="527"/>
    </location>
</feature>
<proteinExistence type="inferred from homology"/>
<feature type="transmembrane region" description="Helical" evidence="8">
    <location>
        <begin position="311"/>
        <end position="335"/>
    </location>
</feature>
<evidence type="ECO:0000256" key="1">
    <source>
        <dbReference type="ARBA" id="ARBA00004141"/>
    </source>
</evidence>
<evidence type="ECO:0000256" key="4">
    <source>
        <dbReference type="ARBA" id="ARBA00022502"/>
    </source>
</evidence>
<keyword evidence="7 8" id="KW-0472">Membrane</keyword>
<dbReference type="PANTHER" id="PTHR20661:SF0">
    <property type="entry name" value="PHOSPHATIDYLINOSITOL-GLYCAN BIOSYNTHESIS CLASS W PROTEIN"/>
    <property type="match status" value="1"/>
</dbReference>
<feature type="transmembrane region" description="Helical" evidence="8">
    <location>
        <begin position="240"/>
        <end position="261"/>
    </location>
</feature>
<dbReference type="GO" id="GO:0072659">
    <property type="term" value="P:protein localization to plasma membrane"/>
    <property type="evidence" value="ECO:0007669"/>
    <property type="project" value="TreeGrafter"/>
</dbReference>
<evidence type="ECO:0000256" key="3">
    <source>
        <dbReference type="ARBA" id="ARBA00007559"/>
    </source>
</evidence>
<evidence type="ECO:0000256" key="7">
    <source>
        <dbReference type="ARBA" id="ARBA00023136"/>
    </source>
</evidence>
<dbReference type="Proteomes" id="UP000559027">
    <property type="component" value="Unassembled WGS sequence"/>
</dbReference>
<gene>
    <name evidence="10" type="ORF">D9756_008612</name>
</gene>
<comment type="function">
    <text evidence="8">A acetyltransferase, which acetylates the inositol ring of phosphatidylinositol during biosynthesis of GPI-anchor.</text>
</comment>
<evidence type="ECO:0000313" key="11">
    <source>
        <dbReference type="Proteomes" id="UP000559027"/>
    </source>
</evidence>
<feature type="transmembrane region" description="Helical" evidence="8">
    <location>
        <begin position="417"/>
        <end position="440"/>
    </location>
</feature>
<dbReference type="EMBL" id="JAACJO010000014">
    <property type="protein sequence ID" value="KAF5350658.1"/>
    <property type="molecule type" value="Genomic_DNA"/>
</dbReference>
<comment type="subcellular location">
    <subcellularLocation>
        <location evidence="8">Endoplasmic reticulum membrane</location>
        <topology evidence="8">Multi-pass membrane protein</topology>
    </subcellularLocation>
    <subcellularLocation>
        <location evidence="1">Membrane</location>
        <topology evidence="1">Multi-pass membrane protein</topology>
    </subcellularLocation>
</comment>
<evidence type="ECO:0000256" key="8">
    <source>
        <dbReference type="RuleBase" id="RU280819"/>
    </source>
</evidence>
<feature type="transmembrane region" description="Helical" evidence="8">
    <location>
        <begin position="167"/>
        <end position="190"/>
    </location>
</feature>
<accession>A0A8H5CZZ9</accession>
<evidence type="ECO:0000256" key="6">
    <source>
        <dbReference type="ARBA" id="ARBA00022989"/>
    </source>
</evidence>
<evidence type="ECO:0000256" key="5">
    <source>
        <dbReference type="ARBA" id="ARBA00022692"/>
    </source>
</evidence>
<keyword evidence="8" id="KW-0256">Endoplasmic reticulum</keyword>
<sequence length="536" mass="59960">MDAERYKQEKVNFVSDTTGSSVYHINAVSLVALVSIALYASLTTRFPSRTKSYTVQWFLLVLPLLLSMTLFATAPITLCILIGIPTIALLSFFPRRDITSPLPSNKRSPNSHAPISSPTKQNSRRFPFMISLSVYRAHMMLMTVLAIPAVDFPVFPRILAKCESFGVSLMDLGVGSFVFSQGLVSAIPFISQPYYLLEPTSTKLYKTIRKSIPVFILGFVRVLLVKGTDYPEHVTEYGVHWNFFLTLSLLPILQILLHPLLKTYPISIIGLSLSLLQQIILSASLQPLILSPLRTHTTSPLLTLLLQNKEGLASLLGYLSIHILGLSLGTIVLPFSPSFFRRHQSAVEVFERTGNKPVYFDDEDKLEKGYRQTSKTALEVVSYSIVWWVLFGAVRVLEVYVVGGEGGVSRRMVNLSYILWVTAFNTSFFLGYFTLLDILFHPQPDPTPTNTNLKKPTRPVPPSPPAVDNTPPLLNAINRHGLLIFLLANLLTGAVNLSMRTMYVRDMWAMSVLSAYSFVVCGVGWWLDVRKRKRGL</sequence>
<feature type="transmembrane region" description="Helical" evidence="8">
    <location>
        <begin position="60"/>
        <end position="93"/>
    </location>
</feature>
<comment type="caution">
    <text evidence="10">The sequence shown here is derived from an EMBL/GenBank/DDBJ whole genome shotgun (WGS) entry which is preliminary data.</text>
</comment>
<feature type="transmembrane region" description="Helical" evidence="8">
    <location>
        <begin position="268"/>
        <end position="291"/>
    </location>
</feature>
<feature type="transmembrane region" description="Helical" evidence="8">
    <location>
        <begin position="21"/>
        <end position="40"/>
    </location>
</feature>
<dbReference type="GO" id="GO:0006506">
    <property type="term" value="P:GPI anchor biosynthetic process"/>
    <property type="evidence" value="ECO:0007669"/>
    <property type="project" value="UniProtKB-UniPathway"/>
</dbReference>
<feature type="region of interest" description="Disordered" evidence="9">
    <location>
        <begin position="447"/>
        <end position="467"/>
    </location>
</feature>
<dbReference type="GO" id="GO:0032216">
    <property type="term" value="F:glucosaminyl-phosphatidylinositol O-acyltransferase activity"/>
    <property type="evidence" value="ECO:0007669"/>
    <property type="project" value="TreeGrafter"/>
</dbReference>
<keyword evidence="5 8" id="KW-0812">Transmembrane</keyword>
<keyword evidence="11" id="KW-1185">Reference proteome</keyword>
<evidence type="ECO:0000256" key="2">
    <source>
        <dbReference type="ARBA" id="ARBA00004687"/>
    </source>
</evidence>
<feature type="transmembrane region" description="Helical" evidence="8">
    <location>
        <begin position="126"/>
        <end position="147"/>
    </location>
</feature>
<keyword evidence="4 8" id="KW-0337">GPI-anchor biosynthesis</keyword>
<keyword evidence="6 8" id="KW-1133">Transmembrane helix</keyword>
<dbReference type="OrthoDB" id="15270at2759"/>
<dbReference type="PANTHER" id="PTHR20661">
    <property type="entry name" value="PHOSPHATIDYLINOSITOL-GLYCAN BIOSYNTHESIS CLASS W PROTEIN"/>
    <property type="match status" value="1"/>
</dbReference>
<feature type="transmembrane region" description="Helical" evidence="8">
    <location>
        <begin position="482"/>
        <end position="502"/>
    </location>
</feature>
<evidence type="ECO:0000256" key="9">
    <source>
        <dbReference type="SAM" id="MobiDB-lite"/>
    </source>
</evidence>
<dbReference type="InterPro" id="IPR009447">
    <property type="entry name" value="PIGW/GWT1"/>
</dbReference>
<dbReference type="PIRSF" id="PIRSF017321">
    <property type="entry name" value="GWT1"/>
    <property type="match status" value="1"/>
</dbReference>
<comment type="similarity">
    <text evidence="3 8">Belongs to the PIGW family.</text>
</comment>